<keyword evidence="13" id="KW-1185">Reference proteome</keyword>
<protein>
    <submittedName>
        <fullName evidence="12">ATP-binding cassette, subfamily B</fullName>
    </submittedName>
</protein>
<evidence type="ECO:0000256" key="1">
    <source>
        <dbReference type="ARBA" id="ARBA00004651"/>
    </source>
</evidence>
<reference evidence="12 13" key="1">
    <citation type="submission" date="2017-04" db="EMBL/GenBank/DDBJ databases">
        <authorList>
            <person name="Afonso C.L."/>
            <person name="Miller P.J."/>
            <person name="Scott M.A."/>
            <person name="Spackman E."/>
            <person name="Goraichik I."/>
            <person name="Dimitrov K.M."/>
            <person name="Suarez D.L."/>
            <person name="Swayne D.E."/>
        </authorList>
    </citation>
    <scope>NUCLEOTIDE SEQUENCE [LARGE SCALE GENOMIC DNA]</scope>
    <source>
        <strain evidence="12 13">DSM 5090</strain>
    </source>
</reference>
<evidence type="ECO:0000256" key="7">
    <source>
        <dbReference type="ARBA" id="ARBA00022989"/>
    </source>
</evidence>
<dbReference type="Gene3D" id="1.20.1560.10">
    <property type="entry name" value="ABC transporter type 1, transmembrane domain"/>
    <property type="match status" value="1"/>
</dbReference>
<evidence type="ECO:0000313" key="12">
    <source>
        <dbReference type="EMBL" id="SMC96146.1"/>
    </source>
</evidence>
<dbReference type="GO" id="GO:0005886">
    <property type="term" value="C:plasma membrane"/>
    <property type="evidence" value="ECO:0007669"/>
    <property type="project" value="UniProtKB-SubCell"/>
</dbReference>
<dbReference type="GO" id="GO:0016887">
    <property type="term" value="F:ATP hydrolysis activity"/>
    <property type="evidence" value="ECO:0007669"/>
    <property type="project" value="InterPro"/>
</dbReference>
<feature type="transmembrane region" description="Helical" evidence="9">
    <location>
        <begin position="133"/>
        <end position="151"/>
    </location>
</feature>
<dbReference type="InterPro" id="IPR036640">
    <property type="entry name" value="ABC1_TM_sf"/>
</dbReference>
<gene>
    <name evidence="12" type="ORF">SAMN04488500_11589</name>
</gene>
<proteinExistence type="predicted"/>
<feature type="domain" description="ABC transmembrane type-1" evidence="11">
    <location>
        <begin position="17"/>
        <end position="298"/>
    </location>
</feature>
<dbReference type="InterPro" id="IPR027417">
    <property type="entry name" value="P-loop_NTPase"/>
</dbReference>
<dbReference type="PANTHER" id="PTHR43394:SF1">
    <property type="entry name" value="ATP-BINDING CASSETTE SUB-FAMILY B MEMBER 10, MITOCHONDRIAL"/>
    <property type="match status" value="1"/>
</dbReference>
<dbReference type="STRING" id="112901.SAMN04488500_11589"/>
<evidence type="ECO:0000256" key="6">
    <source>
        <dbReference type="ARBA" id="ARBA00022840"/>
    </source>
</evidence>
<keyword evidence="7 9" id="KW-1133">Transmembrane helix</keyword>
<comment type="subcellular location">
    <subcellularLocation>
        <location evidence="1">Cell membrane</location>
        <topology evidence="1">Multi-pass membrane protein</topology>
    </subcellularLocation>
</comment>
<dbReference type="SUPFAM" id="SSF90123">
    <property type="entry name" value="ABC transporter transmembrane region"/>
    <property type="match status" value="1"/>
</dbReference>
<dbReference type="GO" id="GO:0015421">
    <property type="term" value="F:ABC-type oligopeptide transporter activity"/>
    <property type="evidence" value="ECO:0007669"/>
    <property type="project" value="TreeGrafter"/>
</dbReference>
<dbReference type="CDD" id="cd18548">
    <property type="entry name" value="ABC_6TM_Tm287_like"/>
    <property type="match status" value="1"/>
</dbReference>
<dbReference type="PROSITE" id="PS00211">
    <property type="entry name" value="ABC_TRANSPORTER_1"/>
    <property type="match status" value="1"/>
</dbReference>
<dbReference type="InterPro" id="IPR003593">
    <property type="entry name" value="AAA+_ATPase"/>
</dbReference>
<dbReference type="Proteomes" id="UP000192738">
    <property type="component" value="Unassembled WGS sequence"/>
</dbReference>
<evidence type="ECO:0000256" key="8">
    <source>
        <dbReference type="ARBA" id="ARBA00023136"/>
    </source>
</evidence>
<dbReference type="SMART" id="SM00382">
    <property type="entry name" value="AAA"/>
    <property type="match status" value="1"/>
</dbReference>
<sequence>MRYWESYWRKYRIKFTGAVVFVILEALCDLLQPTIMASIIDIGVAERNIDYVLYMGGVMLLVTAVGALAATARNIISSTVSQQVGTELRSQVYEKIQSLPFAAVDKFDRAGLVTRLTNDVTQIQSLVNGMMRISLKAPILGIGALIMAVSLNPRLGSVLVVVVPVVGVLIFINMRVGYPRFLQVQAALDQLNRTVREAIAGVRVVRAFNGFVYEQTKFRDVNVGFQDRSVAAMRTMTVFGPSIALTMNLGIVAVLWLGGNGVHNGQMQVGHIIAFINYMTQILFALVIVSLVFNVFVRARVSVQRIGEVLAVEGVPDERINVEDDCCFQGRIDFERVSFAYDKSKLVLDNISLTCLPGETIGIIGPTGAGKSSLVQLIPRMYEPTAGKIKLDGQDISRISPWRLREKMAIVPQKALLFSGSIRDNLHWGKAEATQEEIEEAARIAQAHDFIMEFPEGYETRIGQGGVNLSGGQKQRLAIARALVRKPDILILDDSTSAVDLETEARMKQALQAYTAELTCFIIAQRITSVVDADMIVVLDGGRLVGAGRHEELVASCAVYREICQSQLGKEGC</sequence>
<keyword evidence="4 9" id="KW-0812">Transmembrane</keyword>
<keyword evidence="5" id="KW-0547">Nucleotide-binding</keyword>
<feature type="transmembrane region" description="Helical" evidence="9">
    <location>
        <begin position="238"/>
        <end position="258"/>
    </location>
</feature>
<dbReference type="OrthoDB" id="9770415at2"/>
<evidence type="ECO:0000259" key="11">
    <source>
        <dbReference type="PROSITE" id="PS50929"/>
    </source>
</evidence>
<dbReference type="InterPro" id="IPR011527">
    <property type="entry name" value="ABC1_TM_dom"/>
</dbReference>
<dbReference type="AlphaFoldDB" id="A0A1W2DGQ3"/>
<dbReference type="PROSITE" id="PS50893">
    <property type="entry name" value="ABC_TRANSPORTER_2"/>
    <property type="match status" value="1"/>
</dbReference>
<keyword evidence="8 9" id="KW-0472">Membrane</keyword>
<dbReference type="Pfam" id="PF00005">
    <property type="entry name" value="ABC_tran"/>
    <property type="match status" value="1"/>
</dbReference>
<dbReference type="RefSeq" id="WP_084577036.1">
    <property type="nucleotide sequence ID" value="NZ_CP155572.1"/>
</dbReference>
<evidence type="ECO:0000313" key="13">
    <source>
        <dbReference type="Proteomes" id="UP000192738"/>
    </source>
</evidence>
<keyword evidence="2" id="KW-0813">Transport</keyword>
<evidence type="ECO:0000259" key="10">
    <source>
        <dbReference type="PROSITE" id="PS50893"/>
    </source>
</evidence>
<evidence type="ECO:0000256" key="9">
    <source>
        <dbReference type="SAM" id="Phobius"/>
    </source>
</evidence>
<dbReference type="PANTHER" id="PTHR43394">
    <property type="entry name" value="ATP-DEPENDENT PERMEASE MDL1, MITOCHONDRIAL"/>
    <property type="match status" value="1"/>
</dbReference>
<organism evidence="12 13">
    <name type="scientific">Sporomusa malonica</name>
    <dbReference type="NCBI Taxonomy" id="112901"/>
    <lineage>
        <taxon>Bacteria</taxon>
        <taxon>Bacillati</taxon>
        <taxon>Bacillota</taxon>
        <taxon>Negativicutes</taxon>
        <taxon>Selenomonadales</taxon>
        <taxon>Sporomusaceae</taxon>
        <taxon>Sporomusa</taxon>
    </lineage>
</organism>
<feature type="transmembrane region" description="Helical" evidence="9">
    <location>
        <begin position="157"/>
        <end position="176"/>
    </location>
</feature>
<accession>A0A1W2DGQ3</accession>
<dbReference type="Gene3D" id="3.40.50.300">
    <property type="entry name" value="P-loop containing nucleotide triphosphate hydrolases"/>
    <property type="match status" value="1"/>
</dbReference>
<feature type="transmembrane region" description="Helical" evidence="9">
    <location>
        <begin position="278"/>
        <end position="297"/>
    </location>
</feature>
<feature type="domain" description="ABC transporter" evidence="10">
    <location>
        <begin position="332"/>
        <end position="566"/>
    </location>
</feature>
<evidence type="ECO:0000256" key="4">
    <source>
        <dbReference type="ARBA" id="ARBA00022692"/>
    </source>
</evidence>
<evidence type="ECO:0000256" key="5">
    <source>
        <dbReference type="ARBA" id="ARBA00022741"/>
    </source>
</evidence>
<dbReference type="SUPFAM" id="SSF52540">
    <property type="entry name" value="P-loop containing nucleoside triphosphate hydrolases"/>
    <property type="match status" value="1"/>
</dbReference>
<keyword evidence="3" id="KW-1003">Cell membrane</keyword>
<dbReference type="InterPro" id="IPR039421">
    <property type="entry name" value="Type_1_exporter"/>
</dbReference>
<dbReference type="InterPro" id="IPR003439">
    <property type="entry name" value="ABC_transporter-like_ATP-bd"/>
</dbReference>
<feature type="transmembrane region" description="Helical" evidence="9">
    <location>
        <begin position="52"/>
        <end position="72"/>
    </location>
</feature>
<dbReference type="FunFam" id="3.40.50.300:FF:000221">
    <property type="entry name" value="Multidrug ABC transporter ATP-binding protein"/>
    <property type="match status" value="1"/>
</dbReference>
<dbReference type="GO" id="GO:0005524">
    <property type="term" value="F:ATP binding"/>
    <property type="evidence" value="ECO:0007669"/>
    <property type="project" value="UniProtKB-KW"/>
</dbReference>
<dbReference type="EMBL" id="FWXI01000015">
    <property type="protein sequence ID" value="SMC96146.1"/>
    <property type="molecule type" value="Genomic_DNA"/>
</dbReference>
<evidence type="ECO:0000256" key="2">
    <source>
        <dbReference type="ARBA" id="ARBA00022448"/>
    </source>
</evidence>
<dbReference type="Pfam" id="PF00664">
    <property type="entry name" value="ABC_membrane"/>
    <property type="match status" value="1"/>
</dbReference>
<dbReference type="PROSITE" id="PS50929">
    <property type="entry name" value="ABC_TM1F"/>
    <property type="match status" value="1"/>
</dbReference>
<keyword evidence="6 12" id="KW-0067">ATP-binding</keyword>
<evidence type="ECO:0000256" key="3">
    <source>
        <dbReference type="ARBA" id="ARBA00022475"/>
    </source>
</evidence>
<dbReference type="InterPro" id="IPR017871">
    <property type="entry name" value="ABC_transporter-like_CS"/>
</dbReference>
<name>A0A1W2DGQ3_9FIRM</name>